<feature type="transmembrane region" description="Helical" evidence="7">
    <location>
        <begin position="88"/>
        <end position="106"/>
    </location>
</feature>
<dbReference type="AlphaFoldDB" id="A0A3D5QFF5"/>
<dbReference type="PANTHER" id="PTHR30224:SF4">
    <property type="entry name" value="ELECTRON TRANSPORT PROTEIN YCCM-RELATED"/>
    <property type="match status" value="1"/>
</dbReference>
<keyword evidence="5" id="KW-0411">Iron-sulfur</keyword>
<dbReference type="GO" id="GO:0046872">
    <property type="term" value="F:metal ion binding"/>
    <property type="evidence" value="ECO:0007669"/>
    <property type="project" value="UniProtKB-KW"/>
</dbReference>
<dbReference type="PROSITE" id="PS00198">
    <property type="entry name" value="4FE4S_FER_1"/>
    <property type="match status" value="1"/>
</dbReference>
<feature type="transmembrane region" description="Helical" evidence="7">
    <location>
        <begin position="181"/>
        <end position="203"/>
    </location>
</feature>
<protein>
    <submittedName>
        <fullName evidence="9">4Fe-4S ferredoxin</fullName>
    </submittedName>
</protein>
<feature type="transmembrane region" description="Helical" evidence="7">
    <location>
        <begin position="299"/>
        <end position="317"/>
    </location>
</feature>
<evidence type="ECO:0000313" key="9">
    <source>
        <dbReference type="EMBL" id="HCW93892.1"/>
    </source>
</evidence>
<comment type="subcellular location">
    <subcellularLocation>
        <location evidence="1">Cell membrane</location>
    </subcellularLocation>
</comment>
<evidence type="ECO:0000256" key="3">
    <source>
        <dbReference type="ARBA" id="ARBA00022723"/>
    </source>
</evidence>
<accession>A0A3D5QFF5</accession>
<name>A0A3D5QFF5_FLESI</name>
<evidence type="ECO:0000256" key="2">
    <source>
        <dbReference type="ARBA" id="ARBA00022475"/>
    </source>
</evidence>
<feature type="domain" description="4Fe-4S ferredoxin-type" evidence="8">
    <location>
        <begin position="230"/>
        <end position="259"/>
    </location>
</feature>
<keyword evidence="7" id="KW-1133">Transmembrane helix</keyword>
<dbReference type="InterPro" id="IPR017900">
    <property type="entry name" value="4Fe4S_Fe_S_CS"/>
</dbReference>
<keyword evidence="3" id="KW-0479">Metal-binding</keyword>
<evidence type="ECO:0000313" key="10">
    <source>
        <dbReference type="Proteomes" id="UP000262325"/>
    </source>
</evidence>
<dbReference type="RefSeq" id="WP_273266670.1">
    <property type="nucleotide sequence ID" value="NZ_JAAZVV010000093.1"/>
</dbReference>
<evidence type="ECO:0000256" key="6">
    <source>
        <dbReference type="ARBA" id="ARBA00023136"/>
    </source>
</evidence>
<feature type="transmembrane region" description="Helical" evidence="7">
    <location>
        <begin position="209"/>
        <end position="227"/>
    </location>
</feature>
<feature type="transmembrane region" description="Helical" evidence="7">
    <location>
        <begin position="28"/>
        <end position="48"/>
    </location>
</feature>
<dbReference type="PROSITE" id="PS51379">
    <property type="entry name" value="4FE4S_FER_2"/>
    <property type="match status" value="1"/>
</dbReference>
<keyword evidence="4" id="KW-0408">Iron</keyword>
<dbReference type="SUPFAM" id="SSF54862">
    <property type="entry name" value="4Fe-4S ferredoxins"/>
    <property type="match status" value="1"/>
</dbReference>
<organism evidence="9 10">
    <name type="scientific">Flexistipes sinusarabici</name>
    <dbReference type="NCBI Taxonomy" id="2352"/>
    <lineage>
        <taxon>Bacteria</taxon>
        <taxon>Pseudomonadati</taxon>
        <taxon>Deferribacterota</taxon>
        <taxon>Deferribacteres</taxon>
        <taxon>Deferribacterales</taxon>
        <taxon>Flexistipitaceae</taxon>
        <taxon>Flexistipes</taxon>
    </lineage>
</organism>
<dbReference type="GO" id="GO:0051536">
    <property type="term" value="F:iron-sulfur cluster binding"/>
    <property type="evidence" value="ECO:0007669"/>
    <property type="project" value="UniProtKB-KW"/>
</dbReference>
<dbReference type="Pfam" id="PF12801">
    <property type="entry name" value="Fer4_5"/>
    <property type="match status" value="2"/>
</dbReference>
<dbReference type="PANTHER" id="PTHR30224">
    <property type="entry name" value="ELECTRON TRANSPORT PROTEIN"/>
    <property type="match status" value="1"/>
</dbReference>
<dbReference type="InterPro" id="IPR017896">
    <property type="entry name" value="4Fe4S_Fe-S-bd"/>
</dbReference>
<gene>
    <name evidence="9" type="ORF">DHM44_09450</name>
</gene>
<evidence type="ECO:0000256" key="4">
    <source>
        <dbReference type="ARBA" id="ARBA00023004"/>
    </source>
</evidence>
<sequence length="343" mass="39433">MSIFSDSLIIITTLDLFNKELMVSIRKIIQTIFFIYTIFAGIWFYVYINELKNENYSILKPSSVEGFLPISALLGLKRFLLTGTYDPVHPAGLTILIAAIVMSIFVKKSFCSHICPVGFLSELISNAGFRFTINRWISGFLGSVKYILLLFFLYVIFYQMSLQQIIFFQNSPYNKIADAKMLYFFLDISTTGFIVIISLILLTYLFKNFWCRFLCPYGALLGILSWLSPFKIKREKANCIDCQKCREACPSDIKVYNKESIFAVNCIGCRECAQNETAVKQHCLRMINKDRYFGKNENLLSIAATLIFLLIFIAAYFTGHWNSPVSNEEYARFLDSIRSLSHP</sequence>
<dbReference type="GO" id="GO:0005886">
    <property type="term" value="C:plasma membrane"/>
    <property type="evidence" value="ECO:0007669"/>
    <property type="project" value="UniProtKB-SubCell"/>
</dbReference>
<proteinExistence type="predicted"/>
<keyword evidence="2" id="KW-1003">Cell membrane</keyword>
<dbReference type="InterPro" id="IPR052378">
    <property type="entry name" value="NosR_regulator"/>
</dbReference>
<reference evidence="9 10" key="1">
    <citation type="journal article" date="2018" name="Nat. Biotechnol.">
        <title>A standardized bacterial taxonomy based on genome phylogeny substantially revises the tree of life.</title>
        <authorList>
            <person name="Parks D.H."/>
            <person name="Chuvochina M."/>
            <person name="Waite D.W."/>
            <person name="Rinke C."/>
            <person name="Skarshewski A."/>
            <person name="Chaumeil P.A."/>
            <person name="Hugenholtz P."/>
        </authorList>
    </citation>
    <scope>NUCLEOTIDE SEQUENCE [LARGE SCALE GENOMIC DNA]</scope>
    <source>
        <strain evidence="9">UBA8672</strain>
    </source>
</reference>
<comment type="caution">
    <text evidence="9">The sequence shown here is derived from an EMBL/GenBank/DDBJ whole genome shotgun (WGS) entry which is preliminary data.</text>
</comment>
<keyword evidence="7" id="KW-0812">Transmembrane</keyword>
<dbReference type="EMBL" id="DPPF01000200">
    <property type="protein sequence ID" value="HCW93892.1"/>
    <property type="molecule type" value="Genomic_DNA"/>
</dbReference>
<dbReference type="Proteomes" id="UP000262325">
    <property type="component" value="Unassembled WGS sequence"/>
</dbReference>
<evidence type="ECO:0000256" key="5">
    <source>
        <dbReference type="ARBA" id="ARBA00023014"/>
    </source>
</evidence>
<feature type="transmembrane region" description="Helical" evidence="7">
    <location>
        <begin position="139"/>
        <end position="160"/>
    </location>
</feature>
<keyword evidence="6 7" id="KW-0472">Membrane</keyword>
<evidence type="ECO:0000256" key="1">
    <source>
        <dbReference type="ARBA" id="ARBA00004236"/>
    </source>
</evidence>
<evidence type="ECO:0000256" key="7">
    <source>
        <dbReference type="SAM" id="Phobius"/>
    </source>
</evidence>
<evidence type="ECO:0000259" key="8">
    <source>
        <dbReference type="PROSITE" id="PS51379"/>
    </source>
</evidence>